<organism evidence="2 3">
    <name type="scientific">Erysiphe pulchra</name>
    <dbReference type="NCBI Taxonomy" id="225359"/>
    <lineage>
        <taxon>Eukaryota</taxon>
        <taxon>Fungi</taxon>
        <taxon>Dikarya</taxon>
        <taxon>Ascomycota</taxon>
        <taxon>Pezizomycotina</taxon>
        <taxon>Leotiomycetes</taxon>
        <taxon>Erysiphales</taxon>
        <taxon>Erysiphaceae</taxon>
        <taxon>Erysiphe</taxon>
    </lineage>
</organism>
<accession>A0A2S4PWL8</accession>
<protein>
    <submittedName>
        <fullName evidence="2">Uncharacterized protein</fullName>
    </submittedName>
</protein>
<sequence length="439" mass="50297">MSAISRLYETAKSLLLNHSPEQEDIEINNTTSSSHENTRTNKKNLNVNMSKNLEGTIVKDDFQPSNPSESNKKRCRFNSQENDEAAIGLSVKKQKILPLREKNLDVIKTPKTLRLKEKLQKKNKYESGTQDVPISIKKKTNHIEKSDDDSYEQSKILESNIRTPINQDGTGNSDTTPFYTAQHYRFGSDDELEKQLQSSALANVSRKNIFSHESDNESEDDSPETITVQESKQAAESKIQDIAKAVAAKKTKVQKKKKLKQKHKKKQFKNDEVENENELNKNIELVTLENPLEIKQREDDHGTVPQKHIPNTYQNSLENSKSKLSITTNQSLPELLPLEYLEDEDENEDTCLQSKNLLTKTLPSAKPGKKIRFGELVEKEFKDRRVGNTKFRVLKPSNHSLAPKASYNARRTKEMWLQGRSGRKTESNRQPFFKTLNIF</sequence>
<reference evidence="2 3" key="1">
    <citation type="submission" date="2017-10" db="EMBL/GenBank/DDBJ databases">
        <title>Development of genomic resources for the powdery mildew, Erysiphe pulchra.</title>
        <authorList>
            <person name="Wadl P.A."/>
            <person name="Mack B.M."/>
            <person name="Moore G."/>
            <person name="Beltz S.B."/>
        </authorList>
    </citation>
    <scope>NUCLEOTIDE SEQUENCE [LARGE SCALE GENOMIC DNA]</scope>
    <source>
        <strain evidence="2">Cflorida</strain>
    </source>
</reference>
<feature type="compositionally biased region" description="Polar residues" evidence="1">
    <location>
        <begin position="43"/>
        <end position="53"/>
    </location>
</feature>
<comment type="caution">
    <text evidence="2">The sequence shown here is derived from an EMBL/GenBank/DDBJ whole genome shotgun (WGS) entry which is preliminary data.</text>
</comment>
<dbReference type="Pfam" id="PF08297">
    <property type="entry name" value="U3_snoRNA_assoc"/>
    <property type="match status" value="1"/>
</dbReference>
<dbReference type="STRING" id="225359.A0A2S4PWL8"/>
<gene>
    <name evidence="2" type="ORF">EPUL_002646</name>
</gene>
<dbReference type="InterPro" id="IPR013268">
    <property type="entry name" value="UTP16"/>
</dbReference>
<dbReference type="AlphaFoldDB" id="A0A2S4PWL8"/>
<dbReference type="EMBL" id="PEDP01000331">
    <property type="protein sequence ID" value="POS86436.1"/>
    <property type="molecule type" value="Genomic_DNA"/>
</dbReference>
<dbReference type="Proteomes" id="UP000237438">
    <property type="component" value="Unassembled WGS sequence"/>
</dbReference>
<keyword evidence="3" id="KW-1185">Reference proteome</keyword>
<feature type="region of interest" description="Disordered" evidence="1">
    <location>
        <begin position="211"/>
        <end position="233"/>
    </location>
</feature>
<dbReference type="GO" id="GO:0006364">
    <property type="term" value="P:rRNA processing"/>
    <property type="evidence" value="ECO:0007669"/>
    <property type="project" value="InterPro"/>
</dbReference>
<evidence type="ECO:0000313" key="2">
    <source>
        <dbReference type="EMBL" id="POS86436.1"/>
    </source>
</evidence>
<feature type="region of interest" description="Disordered" evidence="1">
    <location>
        <begin position="18"/>
        <end position="79"/>
    </location>
</feature>
<proteinExistence type="predicted"/>
<evidence type="ECO:0000256" key="1">
    <source>
        <dbReference type="SAM" id="MobiDB-lite"/>
    </source>
</evidence>
<name>A0A2S4PWL8_9PEZI</name>
<dbReference type="OrthoDB" id="5245631at2759"/>
<evidence type="ECO:0000313" key="3">
    <source>
        <dbReference type="Proteomes" id="UP000237438"/>
    </source>
</evidence>
<dbReference type="GO" id="GO:0030515">
    <property type="term" value="F:snoRNA binding"/>
    <property type="evidence" value="ECO:0007669"/>
    <property type="project" value="InterPro"/>
</dbReference>